<comment type="similarity">
    <text evidence="2">Belongs to the GSP L family.</text>
</comment>
<keyword evidence="4" id="KW-1003">Cell membrane</keyword>
<evidence type="ECO:0000313" key="12">
    <source>
        <dbReference type="EMBL" id="MBB5740570.1"/>
    </source>
</evidence>
<dbReference type="Pfam" id="PF05134">
    <property type="entry name" value="T2SSL"/>
    <property type="match status" value="1"/>
</dbReference>
<dbReference type="CDD" id="cd24017">
    <property type="entry name" value="ASKHA_T2SSL_N"/>
    <property type="match status" value="1"/>
</dbReference>
<evidence type="ECO:0000259" key="11">
    <source>
        <dbReference type="Pfam" id="PF12693"/>
    </source>
</evidence>
<evidence type="ECO:0000256" key="7">
    <source>
        <dbReference type="ARBA" id="ARBA00022927"/>
    </source>
</evidence>
<evidence type="ECO:0000256" key="3">
    <source>
        <dbReference type="ARBA" id="ARBA00022448"/>
    </source>
</evidence>
<dbReference type="RefSeq" id="WP_183217096.1">
    <property type="nucleotide sequence ID" value="NZ_CAJFZW010000012.1"/>
</dbReference>
<sequence>MSQTRIVIIPPAASMPAPFLTFDDGGRVLQRGSLLLEDPLTTPDVRTVAVAPGADVLVRWLDLPVGGAAQVRAAARWALKDELAGDPERTVVAVAPAARGEETAPRLVAAVSAGLLEAWIDYLAALGVRPVAVTPDCLLAPPPSGDELVAAVFGGDTALRGEGFAATVQSDLVDLIAGDRRLVRIEDAETLERWLAAAAVAPAVDLLSGQERKREPGRGDWRLAAALAAALLVSPLILTAAGGLRDQAAARDAERQTLALIEARLPEAAGAPDPVQEARRLIDVAPPPGGLAAVSAALFAAVEQVEGAELDSLSAGPGKGVRATLSYPAFSDLDAIRATLTASGLSMTDQSTVEDGGRVVSEVIIGGMQ</sequence>
<feature type="domain" description="GspL cytoplasmic actin-ATPase-like" evidence="10">
    <location>
        <begin position="43"/>
        <end position="143"/>
    </location>
</feature>
<dbReference type="Pfam" id="PF12693">
    <property type="entry name" value="GspL_C"/>
    <property type="match status" value="1"/>
</dbReference>
<evidence type="ECO:0000256" key="4">
    <source>
        <dbReference type="ARBA" id="ARBA00022475"/>
    </source>
</evidence>
<comment type="caution">
    <text evidence="12">The sequence shown here is derived from an EMBL/GenBank/DDBJ whole genome shotgun (WGS) entry which is preliminary data.</text>
</comment>
<keyword evidence="6" id="KW-0812">Transmembrane</keyword>
<dbReference type="NCBIfam" id="TIGR01709">
    <property type="entry name" value="typeII_sec_gspL"/>
    <property type="match status" value="1"/>
</dbReference>
<keyword evidence="9" id="KW-0472">Membrane</keyword>
<evidence type="ECO:0000256" key="9">
    <source>
        <dbReference type="ARBA" id="ARBA00023136"/>
    </source>
</evidence>
<comment type="subcellular location">
    <subcellularLocation>
        <location evidence="1">Cell inner membrane</location>
        <topology evidence="1">Single-pass membrane protein</topology>
    </subcellularLocation>
</comment>
<protein>
    <submittedName>
        <fullName evidence="12">General secretion pathway protein L</fullName>
    </submittedName>
</protein>
<dbReference type="EMBL" id="JACHOQ010000005">
    <property type="protein sequence ID" value="MBB5740570.1"/>
    <property type="molecule type" value="Genomic_DNA"/>
</dbReference>
<dbReference type="GO" id="GO:0009276">
    <property type="term" value="C:Gram-negative-bacterium-type cell wall"/>
    <property type="evidence" value="ECO:0007669"/>
    <property type="project" value="InterPro"/>
</dbReference>
<keyword evidence="7" id="KW-0653">Protein transport</keyword>
<dbReference type="InterPro" id="IPR024230">
    <property type="entry name" value="GspL_cyto_dom"/>
</dbReference>
<keyword evidence="13" id="KW-1185">Reference proteome</keyword>
<dbReference type="GO" id="GO:0005886">
    <property type="term" value="C:plasma membrane"/>
    <property type="evidence" value="ECO:0007669"/>
    <property type="project" value="UniProtKB-SubCell"/>
</dbReference>
<keyword evidence="3" id="KW-0813">Transport</keyword>
<dbReference type="InterPro" id="IPR025691">
    <property type="entry name" value="GspL_pp_dom"/>
</dbReference>
<dbReference type="SUPFAM" id="SSF53067">
    <property type="entry name" value="Actin-like ATPase domain"/>
    <property type="match status" value="1"/>
</dbReference>
<dbReference type="AlphaFoldDB" id="A0A7W9C7T7"/>
<reference evidence="12 13" key="1">
    <citation type="submission" date="2020-08" db="EMBL/GenBank/DDBJ databases">
        <title>Genomic Encyclopedia of Type Strains, Phase IV (KMG-IV): sequencing the most valuable type-strain genomes for metagenomic binning, comparative biology and taxonomic classification.</title>
        <authorList>
            <person name="Goeker M."/>
        </authorList>
    </citation>
    <scope>NUCLEOTIDE SEQUENCE [LARGE SCALE GENOMIC DNA]</scope>
    <source>
        <strain evidence="12 13">DSM 4731</strain>
    </source>
</reference>
<name>A0A7W9C7T7_9CAUL</name>
<proteinExistence type="inferred from homology"/>
<evidence type="ECO:0000259" key="10">
    <source>
        <dbReference type="Pfam" id="PF05134"/>
    </source>
</evidence>
<dbReference type="Gene3D" id="3.30.420.380">
    <property type="match status" value="1"/>
</dbReference>
<evidence type="ECO:0000256" key="8">
    <source>
        <dbReference type="ARBA" id="ARBA00022989"/>
    </source>
</evidence>
<accession>A0A7W9C7T7</accession>
<keyword evidence="8" id="KW-1133">Transmembrane helix</keyword>
<evidence type="ECO:0000256" key="2">
    <source>
        <dbReference type="ARBA" id="ARBA00005318"/>
    </source>
</evidence>
<dbReference type="InterPro" id="IPR043129">
    <property type="entry name" value="ATPase_NBD"/>
</dbReference>
<evidence type="ECO:0000256" key="1">
    <source>
        <dbReference type="ARBA" id="ARBA00004377"/>
    </source>
</evidence>
<dbReference type="Proteomes" id="UP000527324">
    <property type="component" value="Unassembled WGS sequence"/>
</dbReference>
<evidence type="ECO:0000256" key="6">
    <source>
        <dbReference type="ARBA" id="ARBA00022692"/>
    </source>
</evidence>
<dbReference type="InterPro" id="IPR007812">
    <property type="entry name" value="T2SS_protein-GspL"/>
</dbReference>
<evidence type="ECO:0000256" key="5">
    <source>
        <dbReference type="ARBA" id="ARBA00022519"/>
    </source>
</evidence>
<dbReference type="GO" id="GO:0015628">
    <property type="term" value="P:protein secretion by the type II secretion system"/>
    <property type="evidence" value="ECO:0007669"/>
    <property type="project" value="InterPro"/>
</dbReference>
<organism evidence="12 13">
    <name type="scientific">Brevundimonas aurantiaca</name>
    <dbReference type="NCBI Taxonomy" id="74316"/>
    <lineage>
        <taxon>Bacteria</taxon>
        <taxon>Pseudomonadati</taxon>
        <taxon>Pseudomonadota</taxon>
        <taxon>Alphaproteobacteria</taxon>
        <taxon>Caulobacterales</taxon>
        <taxon>Caulobacteraceae</taxon>
        <taxon>Brevundimonas</taxon>
    </lineage>
</organism>
<dbReference type="GO" id="GO:0015627">
    <property type="term" value="C:type II protein secretion system complex"/>
    <property type="evidence" value="ECO:0007669"/>
    <property type="project" value="InterPro"/>
</dbReference>
<keyword evidence="5" id="KW-0997">Cell inner membrane</keyword>
<gene>
    <name evidence="12" type="ORF">GGQ93_002289</name>
</gene>
<feature type="domain" description="GspL periplasmic" evidence="11">
    <location>
        <begin position="219"/>
        <end position="366"/>
    </location>
</feature>
<evidence type="ECO:0000313" key="13">
    <source>
        <dbReference type="Proteomes" id="UP000527324"/>
    </source>
</evidence>